<dbReference type="GO" id="GO:0015030">
    <property type="term" value="C:Cajal body"/>
    <property type="evidence" value="ECO:0007669"/>
    <property type="project" value="UniProtKB-SubCell"/>
</dbReference>
<dbReference type="InterPro" id="IPR047298">
    <property type="entry name" value="Tudor_SMN_eumet"/>
</dbReference>
<dbReference type="InterPro" id="IPR047313">
    <property type="entry name" value="SMN_C"/>
</dbReference>
<evidence type="ECO:0000256" key="9">
    <source>
        <dbReference type="SAM" id="MobiDB-lite"/>
    </source>
</evidence>
<dbReference type="GO" id="GO:0008380">
    <property type="term" value="P:RNA splicing"/>
    <property type="evidence" value="ECO:0007669"/>
    <property type="project" value="UniProtKB-KW"/>
</dbReference>
<dbReference type="Gene3D" id="2.30.30.140">
    <property type="match status" value="1"/>
</dbReference>
<evidence type="ECO:0000256" key="3">
    <source>
        <dbReference type="ARBA" id="ARBA00005371"/>
    </source>
</evidence>
<dbReference type="SUPFAM" id="SSF63748">
    <property type="entry name" value="Tudor/PWWP/MBT"/>
    <property type="match status" value="1"/>
</dbReference>
<name>A0AAV4MQC5_9ARAC</name>
<evidence type="ECO:0000256" key="8">
    <source>
        <dbReference type="ARBA" id="ARBA00034695"/>
    </source>
</evidence>
<keyword evidence="6" id="KW-0508">mRNA splicing</keyword>
<dbReference type="SMART" id="SM00333">
    <property type="entry name" value="TUDOR"/>
    <property type="match status" value="1"/>
</dbReference>
<evidence type="ECO:0000256" key="2">
    <source>
        <dbReference type="ARBA" id="ARBA00004408"/>
    </source>
</evidence>
<dbReference type="PANTHER" id="PTHR39267:SF1">
    <property type="entry name" value="SURVIVAL MOTOR NEURON PROTEIN"/>
    <property type="match status" value="1"/>
</dbReference>
<dbReference type="InterPro" id="IPR040424">
    <property type="entry name" value="Smn1"/>
</dbReference>
<evidence type="ECO:0000259" key="10">
    <source>
        <dbReference type="PROSITE" id="PS50304"/>
    </source>
</evidence>
<accession>A0AAV4MQC5</accession>
<evidence type="ECO:0000256" key="4">
    <source>
        <dbReference type="ARBA" id="ARBA00022490"/>
    </source>
</evidence>
<keyword evidence="5" id="KW-0507">mRNA processing</keyword>
<gene>
    <name evidence="11" type="ORF">CDAR_555961</name>
</gene>
<dbReference type="CDD" id="cd20398">
    <property type="entry name" value="Tudor_SMN"/>
    <property type="match status" value="1"/>
</dbReference>
<keyword evidence="4" id="KW-0963">Cytoplasm</keyword>
<keyword evidence="7" id="KW-0539">Nucleus</keyword>
<comment type="caution">
    <text evidence="11">The sequence shown here is derived from an EMBL/GenBank/DDBJ whole genome shotgun (WGS) entry which is preliminary data.</text>
</comment>
<dbReference type="PANTHER" id="PTHR39267">
    <property type="entry name" value="SURVIVAL MOTOR NEURON-LIKE PROTEIN 1"/>
    <property type="match status" value="1"/>
</dbReference>
<organism evidence="11 12">
    <name type="scientific">Caerostris darwini</name>
    <dbReference type="NCBI Taxonomy" id="1538125"/>
    <lineage>
        <taxon>Eukaryota</taxon>
        <taxon>Metazoa</taxon>
        <taxon>Ecdysozoa</taxon>
        <taxon>Arthropoda</taxon>
        <taxon>Chelicerata</taxon>
        <taxon>Arachnida</taxon>
        <taxon>Araneae</taxon>
        <taxon>Araneomorphae</taxon>
        <taxon>Entelegynae</taxon>
        <taxon>Araneoidea</taxon>
        <taxon>Araneidae</taxon>
        <taxon>Caerostris</taxon>
    </lineage>
</organism>
<dbReference type="InterPro" id="IPR002999">
    <property type="entry name" value="Tudor"/>
</dbReference>
<dbReference type="GO" id="GO:0030018">
    <property type="term" value="C:Z disc"/>
    <property type="evidence" value="ECO:0007669"/>
    <property type="project" value="UniProtKB-SubCell"/>
</dbReference>
<feature type="region of interest" description="Disordered" evidence="9">
    <location>
        <begin position="300"/>
        <end position="352"/>
    </location>
</feature>
<evidence type="ECO:0000256" key="6">
    <source>
        <dbReference type="ARBA" id="ARBA00023187"/>
    </source>
</evidence>
<evidence type="ECO:0000256" key="7">
    <source>
        <dbReference type="ARBA" id="ARBA00023242"/>
    </source>
</evidence>
<proteinExistence type="inferred from homology"/>
<evidence type="ECO:0000313" key="12">
    <source>
        <dbReference type="Proteomes" id="UP001054837"/>
    </source>
</evidence>
<reference evidence="11 12" key="1">
    <citation type="submission" date="2021-06" db="EMBL/GenBank/DDBJ databases">
        <title>Caerostris darwini draft genome.</title>
        <authorList>
            <person name="Kono N."/>
            <person name="Arakawa K."/>
        </authorList>
    </citation>
    <scope>NUCLEOTIDE SEQUENCE [LARGE SCALE GENOMIC DNA]</scope>
</reference>
<dbReference type="Pfam" id="PF06003">
    <property type="entry name" value="SMN_Tudor"/>
    <property type="match status" value="1"/>
</dbReference>
<keyword evidence="12" id="KW-1185">Reference proteome</keyword>
<evidence type="ECO:0000256" key="1">
    <source>
        <dbReference type="ARBA" id="ARBA00004216"/>
    </source>
</evidence>
<feature type="domain" description="Tudor" evidence="10">
    <location>
        <begin position="229"/>
        <end position="287"/>
    </location>
</feature>
<evidence type="ECO:0000256" key="5">
    <source>
        <dbReference type="ARBA" id="ARBA00022664"/>
    </source>
</evidence>
<dbReference type="Proteomes" id="UP001054837">
    <property type="component" value="Unassembled WGS sequence"/>
</dbReference>
<evidence type="ECO:0000313" key="11">
    <source>
        <dbReference type="EMBL" id="GIX74119.1"/>
    </source>
</evidence>
<protein>
    <recommendedName>
        <fullName evidence="10">Tudor domain-containing protein</fullName>
    </recommendedName>
</protein>
<dbReference type="GO" id="GO:0097504">
    <property type="term" value="C:Gemini of Cajal bodies"/>
    <property type="evidence" value="ECO:0007669"/>
    <property type="project" value="UniProtKB-SubCell"/>
</dbReference>
<dbReference type="PROSITE" id="PS50304">
    <property type="entry name" value="TUDOR"/>
    <property type="match status" value="1"/>
</dbReference>
<dbReference type="EMBL" id="BPLQ01000700">
    <property type="protein sequence ID" value="GIX74119.1"/>
    <property type="molecule type" value="Genomic_DNA"/>
</dbReference>
<dbReference type="InterPro" id="IPR010304">
    <property type="entry name" value="SMN_Tudor"/>
</dbReference>
<dbReference type="AlphaFoldDB" id="A0AAV4MQC5"/>
<comment type="similarity">
    <text evidence="3">Belongs to the SMN family.</text>
</comment>
<dbReference type="GO" id="GO:0003723">
    <property type="term" value="F:RNA binding"/>
    <property type="evidence" value="ECO:0007669"/>
    <property type="project" value="InterPro"/>
</dbReference>
<dbReference type="CDD" id="cd22852">
    <property type="entry name" value="SMN_C"/>
    <property type="match status" value="1"/>
</dbReference>
<dbReference type="GO" id="GO:0006397">
    <property type="term" value="P:mRNA processing"/>
    <property type="evidence" value="ECO:0007669"/>
    <property type="project" value="UniProtKB-KW"/>
</dbReference>
<sequence length="444" mass="50973">MAPIREYIGFAGHCNFVQTKDGPMPVEIALATLWERSTTVLTVDDQDNKNRSRIGRPLPFGYPGKYTYREAIAQVWERYAEKDKGLGWWVAVIGDTQKDFFESCGLPVMDMNTLWKCPQYEKLPTPDRPLLKRCTAIHLDDSSCSKRMAYNLARYLESRAKEEEMREYSIVDFKNADAAIMTSSMMEPKENLLTFNWDDTELIKAYKRLLKKDARETARNEALKNDKKEWKVGDFCRAVYSEDDLLYEAVIVSIYEDSCTVEFLGYGDEEDVNLSTLERSWGKLAREKQKKSAYYFDQNTRSVTERENETKPSYSKYSSNRKKQDEGNSTDVSSCFEDRKKKRHGSHMAQPNAASYANGSFGTWGPHMPPVSYYAPSAPFTHSHTPCPPLPPIPQDPIFAHNPNLSAMMMAWYMAGYFTGLNASQNRQSFQYNCGRAKQCCQHC</sequence>
<comment type="subcellular location">
    <subcellularLocation>
        <location evidence="1">Cytoplasm</location>
        <location evidence="1">Myofibril</location>
        <location evidence="1">Sarcomere</location>
        <location evidence="1">Z line</location>
    </subcellularLocation>
    <subcellularLocation>
        <location evidence="2">Nucleus</location>
        <location evidence="2">Cajal body</location>
    </subcellularLocation>
    <subcellularLocation>
        <location evidence="8">Nucleus</location>
        <location evidence="8">Gem</location>
    </subcellularLocation>
</comment>